<dbReference type="InterPro" id="IPR037252">
    <property type="entry name" value="Mib_Herc2_sf"/>
</dbReference>
<reference evidence="3" key="1">
    <citation type="submission" date="2022-08" db="UniProtKB">
        <authorList>
            <consortium name="EnsemblMetazoa"/>
        </authorList>
    </citation>
    <scope>IDENTIFICATION</scope>
    <source>
        <strain evidence="3">05x7-T-G4-1.051#20</strain>
    </source>
</reference>
<name>A0A8W8I4B4_MAGGI</name>
<sequence length="405" mass="45602">MDKLLNKEALLRFDDVEQKQNRIPVVFVLDTSSSMRGEGFAQLKKAFVSIIQEYLNQSIVDHCVAVITFGRDVKVLQHYSNDNKALLHILDDIVCEGPSQLGKALQLALSVFVPGMIGCMIGPFSISPNLVIISSGNVSSNDRARHSEDCRYEKTNIVRMFEQNCEKQPLICVPVGSRPDTCFLASIAYASKIGKLLNVDEAAQYGRYSTNVVIASETIGSVPTTYYTVNDVRTAVKTRMGSQITSEKDIEDIYEILTNRHAYEMNSYQMEDSIESELHAEGDPRLPIIGTRVRKGPNWPFLYTGQDSNVCGTVIGHSDAHLNISVEWDTDMIFPYHFDTNHHQSNVVVCDEPRILQRENIAVGCLVERGPDWKWLDQDGGKNNIESVYRVNKNNTVHVMKYFKI</sequence>
<proteinExistence type="predicted"/>
<dbReference type="EnsemblMetazoa" id="G12516.1">
    <property type="protein sequence ID" value="G12516.1:cds"/>
    <property type="gene ID" value="G12516"/>
</dbReference>
<dbReference type="InterPro" id="IPR002035">
    <property type="entry name" value="VWF_A"/>
</dbReference>
<evidence type="ECO:0000313" key="4">
    <source>
        <dbReference type="Proteomes" id="UP000005408"/>
    </source>
</evidence>
<dbReference type="Gene3D" id="3.40.50.410">
    <property type="entry name" value="von Willebrand factor, type A domain"/>
    <property type="match status" value="1"/>
</dbReference>
<dbReference type="PROSITE" id="PS51416">
    <property type="entry name" value="MIB_HERC2"/>
    <property type="match status" value="1"/>
</dbReference>
<dbReference type="CDD" id="cd00198">
    <property type="entry name" value="vWFA"/>
    <property type="match status" value="1"/>
</dbReference>
<dbReference type="GO" id="GO:0004842">
    <property type="term" value="F:ubiquitin-protein transferase activity"/>
    <property type="evidence" value="ECO:0007669"/>
    <property type="project" value="InterPro"/>
</dbReference>
<dbReference type="GO" id="GO:0046872">
    <property type="term" value="F:metal ion binding"/>
    <property type="evidence" value="ECO:0007669"/>
    <property type="project" value="InterPro"/>
</dbReference>
<dbReference type="Gene3D" id="2.30.30.40">
    <property type="entry name" value="SH3 Domains"/>
    <property type="match status" value="2"/>
</dbReference>
<dbReference type="InterPro" id="IPR036465">
    <property type="entry name" value="vWFA_dom_sf"/>
</dbReference>
<feature type="domain" description="VWFA" evidence="1">
    <location>
        <begin position="24"/>
        <end position="212"/>
    </location>
</feature>
<accession>A0A8W8I4B4</accession>
<dbReference type="SUPFAM" id="SSF53300">
    <property type="entry name" value="vWA-like"/>
    <property type="match status" value="1"/>
</dbReference>
<evidence type="ECO:0008006" key="5">
    <source>
        <dbReference type="Google" id="ProtNLM"/>
    </source>
</evidence>
<dbReference type="Pfam" id="PF13519">
    <property type="entry name" value="VWA_2"/>
    <property type="match status" value="1"/>
</dbReference>
<organism evidence="3 4">
    <name type="scientific">Magallana gigas</name>
    <name type="common">Pacific oyster</name>
    <name type="synonym">Crassostrea gigas</name>
    <dbReference type="NCBI Taxonomy" id="29159"/>
    <lineage>
        <taxon>Eukaryota</taxon>
        <taxon>Metazoa</taxon>
        <taxon>Spiralia</taxon>
        <taxon>Lophotrochozoa</taxon>
        <taxon>Mollusca</taxon>
        <taxon>Bivalvia</taxon>
        <taxon>Autobranchia</taxon>
        <taxon>Pteriomorphia</taxon>
        <taxon>Ostreida</taxon>
        <taxon>Ostreoidea</taxon>
        <taxon>Ostreidae</taxon>
        <taxon>Magallana</taxon>
    </lineage>
</organism>
<dbReference type="SMART" id="SM00327">
    <property type="entry name" value="VWA"/>
    <property type="match status" value="1"/>
</dbReference>
<feature type="domain" description="MIB/HERC2" evidence="2">
    <location>
        <begin position="353"/>
        <end position="405"/>
    </location>
</feature>
<protein>
    <recommendedName>
        <fullName evidence="5">VWFA domain-containing protein</fullName>
    </recommendedName>
</protein>
<evidence type="ECO:0000259" key="2">
    <source>
        <dbReference type="PROSITE" id="PS51416"/>
    </source>
</evidence>
<evidence type="ECO:0000313" key="3">
    <source>
        <dbReference type="EnsemblMetazoa" id="G12516.1:cds"/>
    </source>
</evidence>
<dbReference type="AlphaFoldDB" id="A0A8W8I4B4"/>
<dbReference type="GO" id="GO:0016567">
    <property type="term" value="P:protein ubiquitination"/>
    <property type="evidence" value="ECO:0007669"/>
    <property type="project" value="InterPro"/>
</dbReference>
<dbReference type="Proteomes" id="UP000005408">
    <property type="component" value="Unassembled WGS sequence"/>
</dbReference>
<keyword evidence="4" id="KW-1185">Reference proteome</keyword>
<evidence type="ECO:0000259" key="1">
    <source>
        <dbReference type="PROSITE" id="PS50234"/>
    </source>
</evidence>
<dbReference type="PROSITE" id="PS50234">
    <property type="entry name" value="VWFA"/>
    <property type="match status" value="1"/>
</dbReference>
<dbReference type="InterPro" id="IPR010606">
    <property type="entry name" value="Mib_Herc2"/>
</dbReference>
<dbReference type="SUPFAM" id="SSF159034">
    <property type="entry name" value="Mib/herc2 domain-like"/>
    <property type="match status" value="2"/>
</dbReference>